<gene>
    <name evidence="10" type="ORF">Vbra_7258</name>
</gene>
<evidence type="ECO:0000256" key="5">
    <source>
        <dbReference type="ARBA" id="ARBA00023157"/>
    </source>
</evidence>
<evidence type="ECO:0000256" key="7">
    <source>
        <dbReference type="SAM" id="Phobius"/>
    </source>
</evidence>
<feature type="transmembrane region" description="Helical" evidence="7">
    <location>
        <begin position="2789"/>
        <end position="2809"/>
    </location>
</feature>
<dbReference type="Pfam" id="PF01825">
    <property type="entry name" value="GPS"/>
    <property type="match status" value="1"/>
</dbReference>
<dbReference type="InterPro" id="IPR044048">
    <property type="entry name" value="Big_12"/>
</dbReference>
<keyword evidence="8" id="KW-0732">Signal</keyword>
<evidence type="ECO:0000256" key="1">
    <source>
        <dbReference type="ARBA" id="ARBA00004370"/>
    </source>
</evidence>
<feature type="compositionally biased region" description="Polar residues" evidence="6">
    <location>
        <begin position="2966"/>
        <end position="2976"/>
    </location>
</feature>
<feature type="region of interest" description="Disordered" evidence="6">
    <location>
        <begin position="3052"/>
        <end position="3078"/>
    </location>
</feature>
<dbReference type="Pfam" id="PF19078">
    <property type="entry name" value="Big_12"/>
    <property type="match status" value="1"/>
</dbReference>
<feature type="compositionally biased region" description="Basic and acidic residues" evidence="6">
    <location>
        <begin position="46"/>
        <end position="56"/>
    </location>
</feature>
<keyword evidence="4 7" id="KW-0472">Membrane</keyword>
<evidence type="ECO:0000256" key="3">
    <source>
        <dbReference type="ARBA" id="ARBA00022989"/>
    </source>
</evidence>
<dbReference type="Gene3D" id="2.60.220.50">
    <property type="match status" value="1"/>
</dbReference>
<feature type="domain" description="GAIN-B" evidence="9">
    <location>
        <begin position="2603"/>
        <end position="2762"/>
    </location>
</feature>
<keyword evidence="5" id="KW-1015">Disulfide bond</keyword>
<reference evidence="10 11" key="1">
    <citation type="submission" date="2014-11" db="EMBL/GenBank/DDBJ databases">
        <authorList>
            <person name="Zhu J."/>
            <person name="Qi W."/>
            <person name="Song R."/>
        </authorList>
    </citation>
    <scope>NUCLEOTIDE SEQUENCE [LARGE SCALE GENOMIC DNA]</scope>
</reference>
<dbReference type="GO" id="GO:0050982">
    <property type="term" value="P:detection of mechanical stimulus"/>
    <property type="evidence" value="ECO:0007669"/>
    <property type="project" value="TreeGrafter"/>
</dbReference>
<evidence type="ECO:0000259" key="9">
    <source>
        <dbReference type="PROSITE" id="PS50221"/>
    </source>
</evidence>
<evidence type="ECO:0000313" key="11">
    <source>
        <dbReference type="Proteomes" id="UP000041254"/>
    </source>
</evidence>
<dbReference type="PANTHER" id="PTHR10877">
    <property type="entry name" value="POLYCYSTIN FAMILY MEMBER"/>
    <property type="match status" value="1"/>
</dbReference>
<feature type="region of interest" description="Disordered" evidence="6">
    <location>
        <begin position="28"/>
        <end position="68"/>
    </location>
</feature>
<proteinExistence type="predicted"/>
<dbReference type="PANTHER" id="PTHR10877:SF194">
    <property type="entry name" value="LOCATION OF VULVA DEFECTIVE 1"/>
    <property type="match status" value="1"/>
</dbReference>
<dbReference type="SMART" id="SM00303">
    <property type="entry name" value="GPS"/>
    <property type="match status" value="1"/>
</dbReference>
<dbReference type="VEuPathDB" id="CryptoDB:Vbra_7258"/>
<keyword evidence="11" id="KW-1185">Reference proteome</keyword>
<dbReference type="PROSITE" id="PS51257">
    <property type="entry name" value="PROKAR_LIPOPROTEIN"/>
    <property type="match status" value="1"/>
</dbReference>
<dbReference type="InterPro" id="IPR057244">
    <property type="entry name" value="GAIN_B"/>
</dbReference>
<evidence type="ECO:0000256" key="6">
    <source>
        <dbReference type="SAM" id="MobiDB-lite"/>
    </source>
</evidence>
<feature type="region of interest" description="Disordered" evidence="6">
    <location>
        <begin position="3374"/>
        <end position="3441"/>
    </location>
</feature>
<dbReference type="GO" id="GO:0005262">
    <property type="term" value="F:calcium channel activity"/>
    <property type="evidence" value="ECO:0007669"/>
    <property type="project" value="TreeGrafter"/>
</dbReference>
<dbReference type="PROSITE" id="PS50221">
    <property type="entry name" value="GAIN_B"/>
    <property type="match status" value="1"/>
</dbReference>
<evidence type="ECO:0000313" key="10">
    <source>
        <dbReference type="EMBL" id="CEL94532.1"/>
    </source>
</evidence>
<feature type="region of interest" description="Disordered" evidence="6">
    <location>
        <begin position="3779"/>
        <end position="3889"/>
    </location>
</feature>
<sequence length="3889" mass="414263">MVRQGARAVLLVGCVALLLSCAGTKRPAKLRHNSGRGAVSSTHGRSLQEEQAHDAPDPVSPSLSSLSLPPSPANTSTLAFLLNFTQPVAITADAIMLDGSICRPDAVCSVDSVRPTEGSDVGDFATVWEVEVSVGDGEGVLEVDLGADMVLGEGGNALNKTASEQTLPVEIEIDTVAPSLVSMSSPPGPIPSATFPITLHFSEPVALNASAFITLTGPLCDTRCSVLGSSGLPAADEDDPEFEGFAREWEVTIEADEGDGNLTVAVAAGDAAVVDRAGNAIRDGRIDNGTLTVAIDTVVPTLVSADAPQGPLSTPSFTVNLTFSEPVANIQPELTGDLCNATAGLMCNITSIDAFSPDGEGYASRWSFVVSTAGGEGRVVVSLVSDASTDRAGLAPADDEDPTVVTRIIDTVAPSLLNMSTSSPLVASTSFDVSLTFSEPVAVDIDRVVTLRGPLCEETECRIAEVEPAGDADDDDLSDQWVVTVEAGDEDGRMEGSVVIDVNENALRDRAGNALNATASPVNTTGFEQSIDSVPPRLMALRGQRANATSQTIAVNATFSEPVSFDSTRIELSGSACDPTNCTIGAVRPLEAEGEEAEGDLSSVWQVDIVAGEEEGTVFAQFLPSVSSDAAGNELTTDGEEALLATFSVDGVRPRLSFLSLPFRVLNLTSLTVTAVFSEPVALNASGIQLSGSACAQDNDTCRVGPVRPADDTIQAFASRWAIEVVVGETEGRLRIAVLTSAGADNAGNELEVQTFGGVDGDIAMAISRTIDTRPPRLVSLTAPEGPSLDSATMRIIVTFSEPVSLPLDYSANDTVSAALPPLAVVASGSACGEGGVGCYVSAVDAADEGGERQEWLLNVTAVTEGNVTVRLVPTQIRDRAENGLRVNDTEGGGDDMMVFSRQIDLTGPSITLSSTVPAVTYAPNFTVTAELTEPCDTLTADSLTLRNARLLSFDVDESGVSIEMLVEPIAGGAVRVGFPAGACQDSAGNDNFPSTVVSTTYDDSMPQVEVALAIDTDALPTDASDRPLTRNATLPLSLTFSRPLYATEAPLLNVSNARVVEGFEFEDGSTDVDGVLQADGQGNVSIGVAAGVLQDEYGRPNDGSNTVVLIYDSVRPVPSLSTTSTSPSTTPTPFVVTISLTEPMADLNETDVIITNGTLQSFTPNTERGENVSFSAAVVPNVTDGEWGAVEVRVREGAGNDVAGNPSQASGSLVMQYVPKVRFTTAWLTPTASVRPVTTPNVFHRLAIAARPFSMTVNGTSLTSSVPQLRTTNQHRTYAALFRRSGDISCADGLANASRLLSPPVQCVPSDDIIPSTVTCGPFEMDSAASYELCVCDAVEDSAYRCNGSDWSAFSHGARSLQSGEAGTLSVPRGSVELEVGDSGVPNAKLTITAPASKSPSLLFVGTSVFLTSSPRCDDMGGNGTVARRASALCSRIRRHSDDLLHDVSCSYELDEYPPPGKYTICWGNPHTQHFITLGPIDTFKILPSAASFACRQALQRADVVSVCSARVPSRLLPEPSALVLCYSQCNLPAGSRSQRIGCPLPESTSGARPPLLSDPMACINVEPPRVVGSSLWSDLGGIHIDFDVAVGPLAASAVPTGSQTNGSSPAVDCGALLPPELLSELGSDPRCYWAAGTRLEVALGWNATFGAGGGGERNATILPGRVQRLDAARDVPTVEWVQNDEQRLTARVELPAARPHVWLSAPAVIPACTGVDVFGEASLVGPGRRFARVEWSCHVRTGGSEGDGSYHGTHECPEELKEVFHNASAAQRMILSVPPAMTDPALLRKGFSSTAGDGADGDGVALEVSLVVENFLGWQTNATAVINVSSTDDPVAVVRPMTPQSIVSAAGDKVSFEVAAFAATKGNCSEASTGRCLTDILAARLPVDVEWVFADGSQMGGMTRRPRVSFSPQESVNISARITVRSDPTAVAEVPFTVTINHTQPHLVIEGPARVAVSCPFTLTAVSFPEDRRQSPAYAWSCRYNNTAGESCFADPERNPLGNATAASVAIDAVLLRREGLYVFGVRRGGGEEGEGDGDGGAGGFVEHRVAVVRSRYAMGVARMGDMQRLQMSVQGRINMRAELDVTEQCQLPADVLWSWEVSRLPAPSLTSLPPRRLPHTLVTSFPPSWASTAPAPTMKVYGRLASNTLAAPAWYSYALVVSGADGVALWHHESAPFVVHAAPVHGEVRVHPHQGEELCAAFRMQQGGWGTSAGPLEYSYARRLVVDGEVDVKSEVPLSSWSPEAALVVPLTVPPGMPNATFVIVGRARDRFGGISEAAVLPRVVVTRRVLSQEDVSSALDLASAESTPPSVALGLLISAAGSLQDTEEAEAANKTADAEKEVGPRVPSEADRAVSVKLLSSLGSVVQRQTEGEELTDGSVALQSDAIGNAVVAVDRRGTLDKPNSKNVLNTMDTSLSGAKRVGGMEQRAAGNLVDASVRILQRQAPSRQPVSPSSNSTATKAVEAARRLQQEVEDQRAMAKQLVGAAGNVAELMGKRLKKGNKVVVEKQGLSVAVLADDPSRLLARGGTTLPTRSGKVSLPSLASLDTPAARRAAEEGPNGCRASAKVAAKTVAWPANPFGLGEAAGQWGDTAVGADMLSISLSQCDEDLRVHNLSEPIRIVLPIPRPQPSDAALAFAIDLKRNLTIQTWRQNLTLTEEDLPLPLPNITTMSVDQKLAWASDLSAINRSIADPTAIRALRSLSLSVDPRVCAFWDEEGGRWSSEGCVTRGDLSNATHLVCDCTHLTDFSALLEVTWDVFKNFGQAFVVLAERGIEALMELNPNNLGVWTVFAITLILLALIIFAWRWDRKHPLTDELLKRLLLSDAAIRTKYLDYLEAKERPNCCVRIYRSLRARMRGDKEVQLPAFYRDWAMARDLRREVEELARTGDPKARQLRNLMRRHETYQVARRVHELPTLSEILAAKMLPRIQQRKATKGQAARHSWPVLNKRGIGTMPMQPQGTVDSLSPSATMAPTEPPSSKLDKKKLWTMRSLGGALQQQNSLRLVESGQLEEAVRYLHRLAVKKQIVAATTIGKHWRGIAVRRSLGELGRDGKPSLSEPESEHDGADADIDGVQIPLSPSFAEAVARDLSTLMGGSPSSRSLPPSLFSQYMDDEQGEAEDADGWVDLRPDVGSKAVSMTKTRSEPTVRLSAARRGVLGKSGSSGLQQPAAGDDEADVDDGSGLFGKEFAGVEGTAVRVRVVQLDDYDLDHPTDDDDEGGVDTSLLMRSGTFGGPRVNAMRPLAHHRVTRDPSCVVWESAHMPARIDVTGRKLSMERQGGRDAEGVGGGGQLGRYVIPMGAVEACDKGQDGEEEQVDEFGGGDGDHDDATAVVHVSLDFLSRQFVLRCEFDHPDDATAFTTSVDRALHPHQHNHCLPHQPLTDSPNGGDRTSRTHTTAASLALDKDEGDGYGDEASRHREARADDKDTEVAKEKDKEKEVELLPMVADETEVRHAVKRLEIADWSPFRIARAVLSREHPVPNAFGVDVSLSRVQRTLLFAADVMGGFMFDALFFTAAPSPLGVKRGQISGVGEKWGAGEEEGEFDIVLLDFNFGDESSRLRLTWKVVVATVMSLILMWPIERFFDWLFVKEVPLVKPSKYGVASKGKGKGKSRSTKLDAEEAEVEETILWGIDQQQKTRGYKFYLTEDEKAAWVRRTRRKEWVGVSVVSLFIVIALFYQLMFAALLGENLQNVYDFVASNGLAVLEELILWPLLVSLVTILIVTIARHTRAFDCCLRLCPRMTDFSRAIASDEAELFYLQEADAERIVKNPGELRSYTTMKDKHSSNTKAKTKTKTAKHSSTSSTTSTSKSSGKGEGIGRRIHSRQTTVGSIHSSTTHSHTHTHTHTLTLSGGSSADGGQTAAHQTAPKAELTVFDPKPKDVPSP</sequence>
<feature type="chain" id="PRO_5005187537" description="GAIN-B domain-containing protein" evidence="8">
    <location>
        <begin position="25"/>
        <end position="3889"/>
    </location>
</feature>
<feature type="region of interest" description="Disordered" evidence="6">
    <location>
        <begin position="3157"/>
        <end position="3181"/>
    </location>
</feature>
<feature type="signal peptide" evidence="8">
    <location>
        <begin position="1"/>
        <end position="24"/>
    </location>
</feature>
<dbReference type="InterPro" id="IPR051223">
    <property type="entry name" value="Polycystin"/>
</dbReference>
<dbReference type="GO" id="GO:0016020">
    <property type="term" value="C:membrane"/>
    <property type="evidence" value="ECO:0007669"/>
    <property type="project" value="UniProtKB-SubCell"/>
</dbReference>
<feature type="region of interest" description="Disordered" evidence="6">
    <location>
        <begin position="2447"/>
        <end position="2466"/>
    </location>
</feature>
<dbReference type="InParanoid" id="A0A0G4EFL7"/>
<keyword evidence="3 7" id="KW-1133">Transmembrane helix</keyword>
<dbReference type="EMBL" id="CDMY01000221">
    <property type="protein sequence ID" value="CEL94532.1"/>
    <property type="molecule type" value="Genomic_DNA"/>
</dbReference>
<dbReference type="OrthoDB" id="1100386at2759"/>
<name>A0A0G4EFL7_VITBC</name>
<dbReference type="InterPro" id="IPR000203">
    <property type="entry name" value="GPS"/>
</dbReference>
<feature type="compositionally biased region" description="Basic and acidic residues" evidence="6">
    <location>
        <begin position="3418"/>
        <end position="3441"/>
    </location>
</feature>
<evidence type="ECO:0000256" key="4">
    <source>
        <dbReference type="ARBA" id="ARBA00023136"/>
    </source>
</evidence>
<dbReference type="Proteomes" id="UP000041254">
    <property type="component" value="Unassembled WGS sequence"/>
</dbReference>
<evidence type="ECO:0000256" key="2">
    <source>
        <dbReference type="ARBA" id="ARBA00022692"/>
    </source>
</evidence>
<feature type="region of interest" description="Disordered" evidence="6">
    <location>
        <begin position="2966"/>
        <end position="2986"/>
    </location>
</feature>
<feature type="transmembrane region" description="Helical" evidence="7">
    <location>
        <begin position="3666"/>
        <end position="3690"/>
    </location>
</feature>
<organism evidence="10 11">
    <name type="scientific">Vitrella brassicaformis (strain CCMP3155)</name>
    <dbReference type="NCBI Taxonomy" id="1169540"/>
    <lineage>
        <taxon>Eukaryota</taxon>
        <taxon>Sar</taxon>
        <taxon>Alveolata</taxon>
        <taxon>Colpodellida</taxon>
        <taxon>Vitrellaceae</taxon>
        <taxon>Vitrella</taxon>
    </lineage>
</organism>
<feature type="transmembrane region" description="Helical" evidence="7">
    <location>
        <begin position="3712"/>
        <end position="3730"/>
    </location>
</feature>
<evidence type="ECO:0000256" key="8">
    <source>
        <dbReference type="SAM" id="SignalP"/>
    </source>
</evidence>
<protein>
    <recommendedName>
        <fullName evidence="9">GAIN-B domain-containing protein</fullName>
    </recommendedName>
</protein>
<accession>A0A0G4EFL7</accession>
<feature type="compositionally biased region" description="Polar residues" evidence="6">
    <location>
        <begin position="2448"/>
        <end position="2464"/>
    </location>
</feature>
<keyword evidence="2 7" id="KW-0812">Transmembrane</keyword>
<comment type="subcellular location">
    <subcellularLocation>
        <location evidence="1">Membrane</location>
    </subcellularLocation>
</comment>
<feature type="compositionally biased region" description="Low complexity" evidence="6">
    <location>
        <begin position="3803"/>
        <end position="3816"/>
    </location>
</feature>
<dbReference type="InterPro" id="IPR046338">
    <property type="entry name" value="GAIN_dom_sf"/>
</dbReference>